<dbReference type="Proteomes" id="UP000191905">
    <property type="component" value="Unassembled WGS sequence"/>
</dbReference>
<dbReference type="AlphaFoldDB" id="A0A1V8RUN6"/>
<protein>
    <submittedName>
        <fullName evidence="1">Uncharacterized protein</fullName>
    </submittedName>
</protein>
<evidence type="ECO:0000313" key="1">
    <source>
        <dbReference type="EMBL" id="OQM76910.1"/>
    </source>
</evidence>
<keyword evidence="2" id="KW-1185">Reference proteome</keyword>
<gene>
    <name evidence="1" type="ORF">BFN67_12010</name>
</gene>
<name>A0A1V8RUN6_9HYPH</name>
<proteinExistence type="predicted"/>
<organism evidence="1 2">
    <name type="scientific">Manganibacter manganicus</name>
    <dbReference type="NCBI Taxonomy" id="1873176"/>
    <lineage>
        <taxon>Bacteria</taxon>
        <taxon>Pseudomonadati</taxon>
        <taxon>Pseudomonadota</taxon>
        <taxon>Alphaproteobacteria</taxon>
        <taxon>Hyphomicrobiales</taxon>
        <taxon>Phyllobacteriaceae</taxon>
        <taxon>Manganibacter</taxon>
    </lineage>
</organism>
<evidence type="ECO:0000313" key="2">
    <source>
        <dbReference type="Proteomes" id="UP000191905"/>
    </source>
</evidence>
<dbReference type="EMBL" id="MDET01000004">
    <property type="protein sequence ID" value="OQM76910.1"/>
    <property type="molecule type" value="Genomic_DNA"/>
</dbReference>
<comment type="caution">
    <text evidence="1">The sequence shown here is derived from an EMBL/GenBank/DDBJ whole genome shotgun (WGS) entry which is preliminary data.</text>
</comment>
<reference evidence="1 2" key="1">
    <citation type="journal article" date="2016" name="Int. J. Syst. Evol. Microbiol.">
        <title>Pseudaminobacter manganicus sp. nov., isolated from sludge of a manganese mine.</title>
        <authorList>
            <person name="Li J."/>
            <person name="Huang J."/>
            <person name="Liao S."/>
            <person name="Wang G."/>
        </authorList>
    </citation>
    <scope>NUCLEOTIDE SEQUENCE [LARGE SCALE GENOMIC DNA]</scope>
    <source>
        <strain evidence="1 2">JH-7</strain>
    </source>
</reference>
<sequence>MSRKSKSEFKPNPEADAALGRITDLIHQLAGELAGEPLTSDGTVKGYRSVPLALAMFYCLFLIPHRDLHALFFTEGSCKNFKCKPYEPGRFKDSQILSIFRT</sequence>
<accession>A0A1V8RUN6</accession>